<feature type="transmembrane region" description="Helical" evidence="1">
    <location>
        <begin position="61"/>
        <end position="78"/>
    </location>
</feature>
<proteinExistence type="predicted"/>
<sequence length="102" mass="11515">MTNLIIKIFLGCYNEILIDNAYVYNMRNHALSQEKYVLENGECPICKKNNKVKDNNIRAKTFIRSVCFCLLSGGVAFLSAIGQFTVIETQLIVLFLGIIFAC</sequence>
<keyword evidence="1" id="KW-0472">Membrane</keyword>
<organism evidence="2 3">
    <name type="scientific">Streptococcus pneumoniae</name>
    <dbReference type="NCBI Taxonomy" id="1313"/>
    <lineage>
        <taxon>Bacteria</taxon>
        <taxon>Bacillati</taxon>
        <taxon>Bacillota</taxon>
        <taxon>Bacilli</taxon>
        <taxon>Lactobacillales</taxon>
        <taxon>Streptococcaceae</taxon>
        <taxon>Streptococcus</taxon>
    </lineage>
</organism>
<reference evidence="2 3" key="1">
    <citation type="submission" date="2015-03" db="EMBL/GenBank/DDBJ databases">
        <authorList>
            <consortium name="Pathogen Informatics"/>
            <person name="Murphy D."/>
        </authorList>
    </citation>
    <scope>NUCLEOTIDE SEQUENCE [LARGE SCALE GENOMIC DNA]</scope>
    <source>
        <strain evidence="3">type strain: N</strain>
    </source>
</reference>
<evidence type="ECO:0000313" key="2">
    <source>
        <dbReference type="EMBL" id="CIV33917.1"/>
    </source>
</evidence>
<dbReference type="EMBL" id="CKLF01000022">
    <property type="protein sequence ID" value="CIV33917.1"/>
    <property type="molecule type" value="Genomic_DNA"/>
</dbReference>
<protein>
    <submittedName>
        <fullName evidence="2">HesA/MoeB/ThiF family protein</fullName>
    </submittedName>
</protein>
<keyword evidence="1" id="KW-1133">Transmembrane helix</keyword>
<keyword evidence="1" id="KW-0812">Transmembrane</keyword>
<evidence type="ECO:0000256" key="1">
    <source>
        <dbReference type="SAM" id="Phobius"/>
    </source>
</evidence>
<evidence type="ECO:0000313" key="3">
    <source>
        <dbReference type="Proteomes" id="UP000040910"/>
    </source>
</evidence>
<dbReference type="Proteomes" id="UP000040910">
    <property type="component" value="Unassembled WGS sequence"/>
</dbReference>
<comment type="caution">
    <text evidence="2">The sequence shown here is derived from an EMBL/GenBank/DDBJ whole genome shotgun (WGS) entry which is preliminary data.</text>
</comment>
<dbReference type="AlphaFoldDB" id="A0AA86XK15"/>
<gene>
    <name evidence="2" type="ORF">ERS019316_01483</name>
</gene>
<name>A0AA86XK15_STREE</name>
<accession>A0AA86XK15</accession>